<protein>
    <submittedName>
        <fullName evidence="1">Uncharacterized protein</fullName>
    </submittedName>
</protein>
<dbReference type="Proteomes" id="UP001230649">
    <property type="component" value="Unassembled WGS sequence"/>
</dbReference>
<evidence type="ECO:0000313" key="1">
    <source>
        <dbReference type="EMBL" id="KAJ9104393.1"/>
    </source>
</evidence>
<gene>
    <name evidence="1" type="ORF">QFC20_004529</name>
</gene>
<organism evidence="1 2">
    <name type="scientific">Naganishia adeliensis</name>
    <dbReference type="NCBI Taxonomy" id="92952"/>
    <lineage>
        <taxon>Eukaryota</taxon>
        <taxon>Fungi</taxon>
        <taxon>Dikarya</taxon>
        <taxon>Basidiomycota</taxon>
        <taxon>Agaricomycotina</taxon>
        <taxon>Tremellomycetes</taxon>
        <taxon>Filobasidiales</taxon>
        <taxon>Filobasidiaceae</taxon>
        <taxon>Naganishia</taxon>
    </lineage>
</organism>
<proteinExistence type="predicted"/>
<evidence type="ECO:0000313" key="2">
    <source>
        <dbReference type="Proteomes" id="UP001230649"/>
    </source>
</evidence>
<accession>A0ACC2VY89</accession>
<name>A0ACC2VY89_9TREE</name>
<dbReference type="EMBL" id="JASBWS010000053">
    <property type="protein sequence ID" value="KAJ9104393.1"/>
    <property type="molecule type" value="Genomic_DNA"/>
</dbReference>
<sequence>MLNRQLPLTLGLFATLAAQQVAAHGYCVKFGVADKTYAGFNPTWADGPSILGATPQRPADNVNTEWADYTTEQVATGSYKTSEVGTEQLTAPAKAGDKITIWYDQWPQPHSGPFMRYMADCGGSCDGVPAGDLDWFKINEEGYHGGQWPNDRLLPSNDYAQSFNLPTDLPAGNYLLASHMLAMHNVGEPQFYPVAFQIKLESSGTVDPQPKGKFPGIYLNGPQDFTTWNIYEQGANNANMELPGIPVYSGASGAGKAAPATTNRPVTGMSAVSEPPDDVTIASEGKVQPTKTPAAGTRDNAPTQSKDTPVAPSQEPDSETPTKSPGKTLVGTKAATATTPPTAEKAPEAAPAGGATVTVTVYAGEASPTGTNSETPINYEGEMHAWNVNGEGDGEEDEPSVVVPSPPAWKKKPSENEEASASGAHSKNTATPTESPDTTSTENTSPGVAGIAGKDDESVVQQPCPTDDENTVIPEAGEEEPAVKAPTLISAIHIPTEEEGTDAPDDGITDQGPSAEVPSSADAKDASPVVGIDAGIVDDSITQDPCPLDEEETADTTTVAGTDDGEEAIPFGAASSPTDTKETASEAALTDTPPVEGDGEGKVDESSAEIPCPMDTEETAATPSHEETATGEEVGATEAALTAKNPVAKEDGAVKANAGLDNTTNDTTDISPIEPWSLDSYETPPFDDDPPAIETLPVVQTAAVGAPTFDMSHCILRFDAVTGEYALDKRRSRIHAAGGRPGWNHGFHHSEVRGLSDPPPCATYTLQGKDE</sequence>
<reference evidence="1" key="1">
    <citation type="submission" date="2023-04" db="EMBL/GenBank/DDBJ databases">
        <title>Draft Genome sequencing of Naganishia species isolated from polar environments using Oxford Nanopore Technology.</title>
        <authorList>
            <person name="Leo P."/>
            <person name="Venkateswaran K."/>
        </authorList>
    </citation>
    <scope>NUCLEOTIDE SEQUENCE</scope>
    <source>
        <strain evidence="1">MNA-CCFEE 5262</strain>
    </source>
</reference>
<keyword evidence="2" id="KW-1185">Reference proteome</keyword>
<comment type="caution">
    <text evidence="1">The sequence shown here is derived from an EMBL/GenBank/DDBJ whole genome shotgun (WGS) entry which is preliminary data.</text>
</comment>